<evidence type="ECO:0000313" key="12">
    <source>
        <dbReference type="EMBL" id="QOV89604.1"/>
    </source>
</evidence>
<evidence type="ECO:0000259" key="11">
    <source>
        <dbReference type="PROSITE" id="PS51712"/>
    </source>
</evidence>
<dbReference type="InterPro" id="IPR032859">
    <property type="entry name" value="KH_dom-like"/>
</dbReference>
<keyword evidence="13" id="KW-1185">Reference proteome</keyword>
<accession>A0A7M2WWB2</accession>
<evidence type="ECO:0000313" key="13">
    <source>
        <dbReference type="Proteomes" id="UP000593765"/>
    </source>
</evidence>
<feature type="binding site" evidence="8">
    <location>
        <begin position="322"/>
        <end position="325"/>
    </location>
    <ligand>
        <name>GTP</name>
        <dbReference type="ChEBI" id="CHEBI:37565"/>
        <label>2</label>
    </ligand>
</feature>
<evidence type="ECO:0000256" key="7">
    <source>
        <dbReference type="ARBA" id="ARBA00032345"/>
    </source>
</evidence>
<feature type="compositionally biased region" description="Basic residues" evidence="10">
    <location>
        <begin position="526"/>
        <end position="549"/>
    </location>
</feature>
<proteinExistence type="inferred from homology"/>
<dbReference type="CDD" id="cd01895">
    <property type="entry name" value="EngA2"/>
    <property type="match status" value="1"/>
</dbReference>
<dbReference type="InterPro" id="IPR003593">
    <property type="entry name" value="AAA+_ATPase"/>
</dbReference>
<dbReference type="SUPFAM" id="SSF52540">
    <property type="entry name" value="P-loop containing nucleoside triphosphate hydrolases"/>
    <property type="match status" value="2"/>
</dbReference>
<evidence type="ECO:0000256" key="3">
    <source>
        <dbReference type="ARBA" id="ARBA00022517"/>
    </source>
</evidence>
<comment type="subunit">
    <text evidence="8">Associates with the 50S ribosomal subunit.</text>
</comment>
<comment type="similarity">
    <text evidence="1 8 9">Belongs to the TRAFAC class TrmE-Era-EngA-EngB-Septin-like GTPase superfamily. EngA (Der) GTPase family.</text>
</comment>
<evidence type="ECO:0000256" key="6">
    <source>
        <dbReference type="ARBA" id="ARBA00023134"/>
    </source>
</evidence>
<dbReference type="FunFam" id="3.30.300.20:FF:000004">
    <property type="entry name" value="GTPase Der"/>
    <property type="match status" value="1"/>
</dbReference>
<dbReference type="InterPro" id="IPR005225">
    <property type="entry name" value="Small_GTP-bd"/>
</dbReference>
<dbReference type="GO" id="GO:0042254">
    <property type="term" value="P:ribosome biogenesis"/>
    <property type="evidence" value="ECO:0007669"/>
    <property type="project" value="UniProtKB-KW"/>
</dbReference>
<dbReference type="GO" id="GO:0043022">
    <property type="term" value="F:ribosome binding"/>
    <property type="evidence" value="ECO:0007669"/>
    <property type="project" value="TreeGrafter"/>
</dbReference>
<organism evidence="12 13">
    <name type="scientific">Humisphaera borealis</name>
    <dbReference type="NCBI Taxonomy" id="2807512"/>
    <lineage>
        <taxon>Bacteria</taxon>
        <taxon>Pseudomonadati</taxon>
        <taxon>Planctomycetota</taxon>
        <taxon>Phycisphaerae</taxon>
        <taxon>Tepidisphaerales</taxon>
        <taxon>Tepidisphaeraceae</taxon>
        <taxon>Humisphaera</taxon>
    </lineage>
</organism>
<dbReference type="SMART" id="SM00382">
    <property type="entry name" value="AAA"/>
    <property type="match status" value="2"/>
</dbReference>
<dbReference type="PROSITE" id="PS51712">
    <property type="entry name" value="G_ENGA"/>
    <property type="match status" value="1"/>
</dbReference>
<dbReference type="HAMAP" id="MF_00195">
    <property type="entry name" value="GTPase_Der"/>
    <property type="match status" value="1"/>
</dbReference>
<dbReference type="InterPro" id="IPR016484">
    <property type="entry name" value="GTPase_Der"/>
</dbReference>
<feature type="binding site" evidence="8">
    <location>
        <begin position="21"/>
        <end position="28"/>
    </location>
    <ligand>
        <name>GTP</name>
        <dbReference type="ChEBI" id="CHEBI:37565"/>
        <label>1</label>
    </ligand>
</feature>
<feature type="binding site" evidence="8">
    <location>
        <begin position="256"/>
        <end position="260"/>
    </location>
    <ligand>
        <name>GTP</name>
        <dbReference type="ChEBI" id="CHEBI:37565"/>
        <label>2</label>
    </ligand>
</feature>
<dbReference type="InterPro" id="IPR027417">
    <property type="entry name" value="P-loop_NTPase"/>
</dbReference>
<keyword evidence="3 8" id="KW-0690">Ribosome biogenesis</keyword>
<dbReference type="AlphaFoldDB" id="A0A7M2WWB2"/>
<feature type="binding site" evidence="8">
    <location>
        <begin position="200"/>
        <end position="207"/>
    </location>
    <ligand>
        <name>GTP</name>
        <dbReference type="ChEBI" id="CHEBI:37565"/>
        <label>2</label>
    </ligand>
</feature>
<dbReference type="PRINTS" id="PR00449">
    <property type="entry name" value="RASTRNSFRMNG"/>
</dbReference>
<evidence type="ECO:0000256" key="1">
    <source>
        <dbReference type="ARBA" id="ARBA00008279"/>
    </source>
</evidence>
<evidence type="ECO:0000256" key="4">
    <source>
        <dbReference type="ARBA" id="ARBA00022737"/>
    </source>
</evidence>
<dbReference type="Pfam" id="PF01926">
    <property type="entry name" value="MMR_HSR1"/>
    <property type="match status" value="2"/>
</dbReference>
<dbReference type="Pfam" id="PF14714">
    <property type="entry name" value="KH_dom-like"/>
    <property type="match status" value="1"/>
</dbReference>
<feature type="region of interest" description="Disordered" evidence="10">
    <location>
        <begin position="503"/>
        <end position="549"/>
    </location>
</feature>
<gene>
    <name evidence="8 12" type="primary">der</name>
    <name evidence="12" type="ORF">IPV69_26010</name>
</gene>
<evidence type="ECO:0000256" key="9">
    <source>
        <dbReference type="PROSITE-ProRule" id="PRU01049"/>
    </source>
</evidence>
<dbReference type="PANTHER" id="PTHR43834:SF6">
    <property type="entry name" value="GTPASE DER"/>
    <property type="match status" value="1"/>
</dbReference>
<keyword evidence="4" id="KW-0677">Repeat</keyword>
<dbReference type="RefSeq" id="WP_206292653.1">
    <property type="nucleotide sequence ID" value="NZ_CP063458.1"/>
</dbReference>
<name>A0A7M2WWB2_9BACT</name>
<dbReference type="Gene3D" id="3.30.300.20">
    <property type="match status" value="1"/>
</dbReference>
<feature type="binding site" evidence="8">
    <location>
        <begin position="73"/>
        <end position="77"/>
    </location>
    <ligand>
        <name>GTP</name>
        <dbReference type="ChEBI" id="CHEBI:37565"/>
        <label>1</label>
    </ligand>
</feature>
<dbReference type="CDD" id="cd01894">
    <property type="entry name" value="EngA1"/>
    <property type="match status" value="1"/>
</dbReference>
<dbReference type="NCBIfam" id="TIGR03594">
    <property type="entry name" value="GTPase_EngA"/>
    <property type="match status" value="1"/>
</dbReference>
<evidence type="ECO:0000256" key="10">
    <source>
        <dbReference type="SAM" id="MobiDB-lite"/>
    </source>
</evidence>
<evidence type="ECO:0000256" key="8">
    <source>
        <dbReference type="HAMAP-Rule" id="MF_00195"/>
    </source>
</evidence>
<dbReference type="Proteomes" id="UP000593765">
    <property type="component" value="Chromosome"/>
</dbReference>
<dbReference type="InterPro" id="IPR006073">
    <property type="entry name" value="GTP-bd"/>
</dbReference>
<dbReference type="NCBIfam" id="TIGR00231">
    <property type="entry name" value="small_GTP"/>
    <property type="match status" value="2"/>
</dbReference>
<feature type="domain" description="EngA-type G" evidence="11">
    <location>
        <begin position="194"/>
        <end position="395"/>
    </location>
</feature>
<sequence>MDPASQPAATRRVLPTVAIVGRPNVGKSSLLNALARRTISIVEDMPGVTRDRISTPLRVTDTAGVDRYIELVDTGGYGFIDSDDLTEHIKQQIEQAMALAQLVLFVVDCDAGLTAGDTEIATLLRSKGIKTVLLANKADSVKSDVSLGDFARLGLGTPLGISATNKRNIDELDALIARNVDLSHAPTEIPEPTMLVAIVGKRNAGKSTLVNAIAKIYEGEEGDKGDRVIVSEVPGTTRDSVDVRFEKDGKALVVIDTAGVRKMRHMVTNDIEFYSFHRAERSIRRADIIMLLIDATERISDPDKKLAGYIAEQHKPVVLVVNKWDLARKLLIEQAQADKTGHRVDDVTLMEQYRAYIDRELRHLDYAPIAFVTAKEGRNVQAALDLCQHLFNQTNQRVSTSKLNTVVREIMTERGPSTKHGRKVKVYYVTQSDVAPPQIVLFVNNPDFLTPQYERYMINRMREMLPFPEVPIRLFTKARKRVDFGTAKDMKGAPPVDAAAFDSGKGDKAVKVRKKGKSVNRAASAKGRRGKVKGGAKKNPKIRRKREGA</sequence>
<dbReference type="KEGG" id="hbs:IPV69_26010"/>
<reference evidence="12 13" key="1">
    <citation type="submission" date="2020-10" db="EMBL/GenBank/DDBJ databases">
        <title>Wide distribution of Phycisphaera-like planctomycetes from WD2101 soil group in peatlands and genome analysis of the first cultivated representative.</title>
        <authorList>
            <person name="Dedysh S.N."/>
            <person name="Beletsky A.V."/>
            <person name="Ivanova A."/>
            <person name="Kulichevskaya I.S."/>
            <person name="Suzina N.E."/>
            <person name="Philippov D.A."/>
            <person name="Rakitin A.L."/>
            <person name="Mardanov A.V."/>
            <person name="Ravin N.V."/>
        </authorList>
    </citation>
    <scope>NUCLEOTIDE SEQUENCE [LARGE SCALE GENOMIC DNA]</scope>
    <source>
        <strain evidence="12 13">M1803</strain>
    </source>
</reference>
<keyword evidence="6 8" id="KW-0342">GTP-binding</keyword>
<dbReference type="InterPro" id="IPR015946">
    <property type="entry name" value="KH_dom-like_a/b"/>
</dbReference>
<keyword evidence="5 8" id="KW-0547">Nucleotide-binding</keyword>
<dbReference type="PANTHER" id="PTHR43834">
    <property type="entry name" value="GTPASE DER"/>
    <property type="match status" value="1"/>
</dbReference>
<dbReference type="GO" id="GO:0005525">
    <property type="term" value="F:GTP binding"/>
    <property type="evidence" value="ECO:0007669"/>
    <property type="project" value="UniProtKB-UniRule"/>
</dbReference>
<comment type="function">
    <text evidence="8">GTPase that plays an essential role in the late steps of ribosome biogenesis.</text>
</comment>
<dbReference type="InterPro" id="IPR031166">
    <property type="entry name" value="G_ENGA"/>
</dbReference>
<protein>
    <recommendedName>
        <fullName evidence="2 8">GTPase Der</fullName>
    </recommendedName>
    <alternativeName>
        <fullName evidence="7 8">GTP-binding protein EngA</fullName>
    </alternativeName>
</protein>
<dbReference type="Gene3D" id="3.40.50.300">
    <property type="entry name" value="P-loop containing nucleotide triphosphate hydrolases"/>
    <property type="match status" value="2"/>
</dbReference>
<evidence type="ECO:0000256" key="5">
    <source>
        <dbReference type="ARBA" id="ARBA00022741"/>
    </source>
</evidence>
<evidence type="ECO:0000256" key="2">
    <source>
        <dbReference type="ARBA" id="ARBA00020953"/>
    </source>
</evidence>
<dbReference type="EMBL" id="CP063458">
    <property type="protein sequence ID" value="QOV89604.1"/>
    <property type="molecule type" value="Genomic_DNA"/>
</dbReference>
<feature type="binding site" evidence="8">
    <location>
        <begin position="136"/>
        <end position="139"/>
    </location>
    <ligand>
        <name>GTP</name>
        <dbReference type="ChEBI" id="CHEBI:37565"/>
        <label>1</label>
    </ligand>
</feature>